<evidence type="ECO:0000313" key="1">
    <source>
        <dbReference type="EMBL" id="EJW96498.1"/>
    </source>
</evidence>
<sequence>MLKRLLDDFLTEVPLQLPGLLDIQQMEKPVFYDDYVLLLFDVKNPCTIEEMLDTMEDELDMVILYHHIPNISYGFGRSCCAYSNPNFERMFKMNASTNERGLVDHINVTIYDSLEFMCADICVDLKLHAKKLGHFKYERSKEKVLFDFI</sequence>
<proteinExistence type="predicted"/>
<dbReference type="AlphaFoldDB" id="J9FPV0"/>
<name>J9FPV0_9ZZZZ</name>
<organism evidence="1">
    <name type="scientific">gut metagenome</name>
    <dbReference type="NCBI Taxonomy" id="749906"/>
    <lineage>
        <taxon>unclassified sequences</taxon>
        <taxon>metagenomes</taxon>
        <taxon>organismal metagenomes</taxon>
    </lineage>
</organism>
<dbReference type="EMBL" id="AMCI01005256">
    <property type="protein sequence ID" value="EJW96498.1"/>
    <property type="molecule type" value="Genomic_DNA"/>
</dbReference>
<comment type="caution">
    <text evidence="1">The sequence shown here is derived from an EMBL/GenBank/DDBJ whole genome shotgun (WGS) entry which is preliminary data.</text>
</comment>
<gene>
    <name evidence="1" type="ORF">EVA_15398</name>
</gene>
<accession>J9FPV0</accession>
<reference evidence="1" key="1">
    <citation type="journal article" date="2012" name="PLoS ONE">
        <title>Gene sets for utilization of primary and secondary nutrition supplies in the distal gut of endangered iberian lynx.</title>
        <authorList>
            <person name="Alcaide M."/>
            <person name="Messina E."/>
            <person name="Richter M."/>
            <person name="Bargiela R."/>
            <person name="Peplies J."/>
            <person name="Huws S.A."/>
            <person name="Newbold C.J."/>
            <person name="Golyshin P.N."/>
            <person name="Simon M.A."/>
            <person name="Lopez G."/>
            <person name="Yakimov M.M."/>
            <person name="Ferrer M."/>
        </authorList>
    </citation>
    <scope>NUCLEOTIDE SEQUENCE</scope>
</reference>
<protein>
    <submittedName>
        <fullName evidence="1">Uncharacterized protein</fullName>
    </submittedName>
</protein>